<protein>
    <submittedName>
        <fullName evidence="1">Uncharacterized protein</fullName>
    </submittedName>
</protein>
<organism evidence="1 2">
    <name type="scientific">Fusarium keratoplasticum</name>
    <dbReference type="NCBI Taxonomy" id="1328300"/>
    <lineage>
        <taxon>Eukaryota</taxon>
        <taxon>Fungi</taxon>
        <taxon>Dikarya</taxon>
        <taxon>Ascomycota</taxon>
        <taxon>Pezizomycotina</taxon>
        <taxon>Sordariomycetes</taxon>
        <taxon>Hypocreomycetidae</taxon>
        <taxon>Hypocreales</taxon>
        <taxon>Nectriaceae</taxon>
        <taxon>Fusarium</taxon>
        <taxon>Fusarium solani species complex</taxon>
    </lineage>
</organism>
<name>A0ACC0R8E3_9HYPO</name>
<dbReference type="Proteomes" id="UP001065298">
    <property type="component" value="Chromosome 2"/>
</dbReference>
<keyword evidence="2" id="KW-1185">Reference proteome</keyword>
<reference evidence="1" key="1">
    <citation type="submission" date="2022-06" db="EMBL/GenBank/DDBJ databases">
        <title>Fusarium solani species complex genomes reveal bases of compartmentalisation and animal pathogenesis.</title>
        <authorList>
            <person name="Tsai I.J."/>
        </authorList>
    </citation>
    <scope>NUCLEOTIDE SEQUENCE</scope>
    <source>
        <strain evidence="1">Fu6.1</strain>
    </source>
</reference>
<evidence type="ECO:0000313" key="2">
    <source>
        <dbReference type="Proteomes" id="UP001065298"/>
    </source>
</evidence>
<accession>A0ACC0R8E3</accession>
<evidence type="ECO:0000313" key="1">
    <source>
        <dbReference type="EMBL" id="KAI8679434.1"/>
    </source>
</evidence>
<dbReference type="EMBL" id="CM046504">
    <property type="protein sequence ID" value="KAI8679434.1"/>
    <property type="molecule type" value="Genomic_DNA"/>
</dbReference>
<gene>
    <name evidence="1" type="ORF">NCS57_00221500</name>
</gene>
<proteinExistence type="predicted"/>
<comment type="caution">
    <text evidence="1">The sequence shown here is derived from an EMBL/GenBank/DDBJ whole genome shotgun (WGS) entry which is preliminary data.</text>
</comment>
<sequence>MPRKGGKSTQRGKPRLLSTEFGQLETTPTSRHLQSPEEHPTQTPVSKSQGQDNSDQTARVKSSTTNQKQQSSFVDEFDDGVDDVDLINLDPFEEPKTQPAPANDFSWSETGSLTRRSSPLRGGEASKDIWQFDNQGSLIDAFSSPKSGKGDLPKTQPLTQSLNAHLEESPNKAVVVVDFSETASTGRRSSPFPSQITTEESWELLSNKPLLSSTIPDSLQLPEMPVYPPEKPIEHLPADELYDATPPRSSAQRPVAPPPQRSQAPRESVKHDQDSAPSQMKKTKRAPTPHPKALKRGLAKFIEDTDLVRDEEVSVSSPDHPRPRETHRKGNKTSTVQEKGPSKDKQATPQAQDDPGAGQAQKGKKRKQRAKTPIQFDKDTQAIKEVPQSKKNAEPPVRMTLVNAMKQASIASSSPALSARKKAAPKTTRKAAPKSTPKPAPKPVTRKAQPRKKRKMSVEEEYKDDSIIIVNTTDFTEPKPVINTRARTAAQSKTKATRGKQGPKINAGSQGLSHDPIVVASDPASSSISEDEFKQTEPSRPSQGIQTAAQNSMAGTNATPMATSNISLEHGIDQQVAVLPQEPPSSVASQPSSAPKAKEAIVDTTSMNAAASTEPAEEPINPRKRSRETNAKPPQALSHRDPNIPAKGALRTTRGAGISKKDTSTRVNKAGFVQRRKSSKMSRSFSISKAGSPVPVETGQGLLIDESSPIEKSSDSRGNDLQQRYISGLAAAEPNHDKTRIELKARPRNEQREQGSDLLPGLTALNKNLQSQIFESLQGQDEASVVVVDGGKRTKTTEKGNEVAEQTDPEKPTNEVAEKLHALVEKMLSHLATKEATIYRGADAYRKSGIDCVDKMERRYSQERNALADACKKDGDRFARRVREARETVEDGEKARGKAMHQLEQAATKRRQLYQQASTGLRALHGRLLKRKMVEDEGI</sequence>